<dbReference type="AlphaFoldDB" id="A0A9N7YP96"/>
<gene>
    <name evidence="1" type="ORF">PLEPLA_LOCUS19581</name>
</gene>
<proteinExistence type="predicted"/>
<organism evidence="1 2">
    <name type="scientific">Pleuronectes platessa</name>
    <name type="common">European plaice</name>
    <dbReference type="NCBI Taxonomy" id="8262"/>
    <lineage>
        <taxon>Eukaryota</taxon>
        <taxon>Metazoa</taxon>
        <taxon>Chordata</taxon>
        <taxon>Craniata</taxon>
        <taxon>Vertebrata</taxon>
        <taxon>Euteleostomi</taxon>
        <taxon>Actinopterygii</taxon>
        <taxon>Neopterygii</taxon>
        <taxon>Teleostei</taxon>
        <taxon>Neoteleostei</taxon>
        <taxon>Acanthomorphata</taxon>
        <taxon>Carangaria</taxon>
        <taxon>Pleuronectiformes</taxon>
        <taxon>Pleuronectoidei</taxon>
        <taxon>Pleuronectidae</taxon>
        <taxon>Pleuronectes</taxon>
    </lineage>
</organism>
<accession>A0A9N7YP96</accession>
<reference evidence="1" key="1">
    <citation type="submission" date="2020-03" db="EMBL/GenBank/DDBJ databases">
        <authorList>
            <person name="Weist P."/>
        </authorList>
    </citation>
    <scope>NUCLEOTIDE SEQUENCE</scope>
</reference>
<protein>
    <submittedName>
        <fullName evidence="1">Uncharacterized protein</fullName>
    </submittedName>
</protein>
<dbReference type="EMBL" id="CADEAL010001345">
    <property type="protein sequence ID" value="CAB1431524.1"/>
    <property type="molecule type" value="Genomic_DNA"/>
</dbReference>
<dbReference type="Proteomes" id="UP001153269">
    <property type="component" value="Unassembled WGS sequence"/>
</dbReference>
<sequence>MITGRVSASGGRVSPPAHVTRLKSALSQVRHMNLSPHPKVINLRSSSSPGFDLNVPHLAGFPLHTGSGASVRNWTGRRGAAATPGRSVGALSDGGSCGAGRQLFSWDVAAAVKRLIWRQREERTYLQ</sequence>
<comment type="caution">
    <text evidence="1">The sequence shown here is derived from an EMBL/GenBank/DDBJ whole genome shotgun (WGS) entry which is preliminary data.</text>
</comment>
<keyword evidence="2" id="KW-1185">Reference proteome</keyword>
<name>A0A9N7YP96_PLEPL</name>
<evidence type="ECO:0000313" key="2">
    <source>
        <dbReference type="Proteomes" id="UP001153269"/>
    </source>
</evidence>
<evidence type="ECO:0000313" key="1">
    <source>
        <dbReference type="EMBL" id="CAB1431524.1"/>
    </source>
</evidence>